<evidence type="ECO:0000256" key="3">
    <source>
        <dbReference type="ARBA" id="ARBA00022989"/>
    </source>
</evidence>
<sequence length="228" mass="25041">MHEPEFQPPVNPLPPAVILLFLAIAGVEAGLSLAEAGLIGGPGAIGWRLALIRDYGFSGQIFDLMVQHGKWPLQELLRLITYPFIHLGFTHGIFAMVLLLALGKMVAEAMGQVAFLVIFFISGIGGAVIYALLLNDPVWLAGAYPPVYGLIGGYSFVMWRQLAGRGAEQYRAFTLIALLMGLQLFWGIFFEVGTLWVAELAGFICGFGLSFLFAPGEWARLRERLQRR</sequence>
<evidence type="ECO:0000256" key="2">
    <source>
        <dbReference type="ARBA" id="ARBA00022692"/>
    </source>
</evidence>
<evidence type="ECO:0000256" key="1">
    <source>
        <dbReference type="ARBA" id="ARBA00004141"/>
    </source>
</evidence>
<evidence type="ECO:0000313" key="8">
    <source>
        <dbReference type="Proteomes" id="UP000198977"/>
    </source>
</evidence>
<dbReference type="InterPro" id="IPR022764">
    <property type="entry name" value="Peptidase_S54_rhomboid_dom"/>
</dbReference>
<dbReference type="RefSeq" id="WP_093922194.1">
    <property type="nucleotide sequence ID" value="NZ_FOMW01000001.1"/>
</dbReference>
<feature type="transmembrane region" description="Helical" evidence="5">
    <location>
        <begin position="12"/>
        <end position="34"/>
    </location>
</feature>
<accession>A0A1I1TYH1</accession>
<proteinExistence type="predicted"/>
<feature type="domain" description="Peptidase S54 rhomboid" evidence="6">
    <location>
        <begin position="74"/>
        <end position="214"/>
    </location>
</feature>
<keyword evidence="4 5" id="KW-0472">Membrane</keyword>
<feature type="transmembrane region" description="Helical" evidence="5">
    <location>
        <begin position="113"/>
        <end position="133"/>
    </location>
</feature>
<evidence type="ECO:0000256" key="5">
    <source>
        <dbReference type="SAM" id="Phobius"/>
    </source>
</evidence>
<dbReference type="SUPFAM" id="SSF144091">
    <property type="entry name" value="Rhomboid-like"/>
    <property type="match status" value="1"/>
</dbReference>
<reference evidence="7 8" key="1">
    <citation type="submission" date="2016-10" db="EMBL/GenBank/DDBJ databases">
        <authorList>
            <person name="de Groot N.N."/>
        </authorList>
    </citation>
    <scope>NUCLEOTIDE SEQUENCE [LARGE SCALE GENOMIC DNA]</scope>
    <source>
        <strain evidence="7 8">DSM 11443</strain>
    </source>
</reference>
<organism evidence="7 8">
    <name type="scientific">Sulfitobacter brevis</name>
    <dbReference type="NCBI Taxonomy" id="74348"/>
    <lineage>
        <taxon>Bacteria</taxon>
        <taxon>Pseudomonadati</taxon>
        <taxon>Pseudomonadota</taxon>
        <taxon>Alphaproteobacteria</taxon>
        <taxon>Rhodobacterales</taxon>
        <taxon>Roseobacteraceae</taxon>
        <taxon>Sulfitobacter</taxon>
    </lineage>
</organism>
<keyword evidence="2 5" id="KW-0812">Transmembrane</keyword>
<dbReference type="GO" id="GO:0004252">
    <property type="term" value="F:serine-type endopeptidase activity"/>
    <property type="evidence" value="ECO:0007669"/>
    <property type="project" value="InterPro"/>
</dbReference>
<dbReference type="InterPro" id="IPR035952">
    <property type="entry name" value="Rhomboid-like_sf"/>
</dbReference>
<evidence type="ECO:0000313" key="7">
    <source>
        <dbReference type="EMBL" id="SFD60660.1"/>
    </source>
</evidence>
<dbReference type="STRING" id="74348.SAMN04488523_101472"/>
<dbReference type="Gene3D" id="1.20.1540.10">
    <property type="entry name" value="Rhomboid-like"/>
    <property type="match status" value="1"/>
</dbReference>
<protein>
    <submittedName>
        <fullName evidence="7">Rhomboid family protein</fullName>
    </submittedName>
</protein>
<dbReference type="GO" id="GO:0016020">
    <property type="term" value="C:membrane"/>
    <property type="evidence" value="ECO:0007669"/>
    <property type="project" value="UniProtKB-SubCell"/>
</dbReference>
<feature type="transmembrane region" description="Helical" evidence="5">
    <location>
        <begin position="170"/>
        <end position="189"/>
    </location>
</feature>
<dbReference type="Pfam" id="PF01694">
    <property type="entry name" value="Rhomboid"/>
    <property type="match status" value="1"/>
</dbReference>
<name>A0A1I1TYH1_9RHOB</name>
<keyword evidence="3 5" id="KW-1133">Transmembrane helix</keyword>
<dbReference type="EMBL" id="FOMW01000001">
    <property type="protein sequence ID" value="SFD60660.1"/>
    <property type="molecule type" value="Genomic_DNA"/>
</dbReference>
<evidence type="ECO:0000259" key="6">
    <source>
        <dbReference type="Pfam" id="PF01694"/>
    </source>
</evidence>
<comment type="subcellular location">
    <subcellularLocation>
        <location evidence="1">Membrane</location>
        <topology evidence="1">Multi-pass membrane protein</topology>
    </subcellularLocation>
</comment>
<feature type="transmembrane region" description="Helical" evidence="5">
    <location>
        <begin position="139"/>
        <end position="158"/>
    </location>
</feature>
<evidence type="ECO:0000256" key="4">
    <source>
        <dbReference type="ARBA" id="ARBA00023136"/>
    </source>
</evidence>
<feature type="transmembrane region" description="Helical" evidence="5">
    <location>
        <begin position="195"/>
        <end position="214"/>
    </location>
</feature>
<gene>
    <name evidence="7" type="ORF">SAMN04488523_101472</name>
</gene>
<dbReference type="Proteomes" id="UP000198977">
    <property type="component" value="Unassembled WGS sequence"/>
</dbReference>
<dbReference type="AlphaFoldDB" id="A0A1I1TYH1"/>
<feature type="transmembrane region" description="Helical" evidence="5">
    <location>
        <begin position="80"/>
        <end position="101"/>
    </location>
</feature>
<dbReference type="OrthoDB" id="7836448at2"/>
<dbReference type="PANTHER" id="PTHR43066">
    <property type="entry name" value="RHOMBOID-RELATED PROTEIN"/>
    <property type="match status" value="1"/>
</dbReference>
<keyword evidence="8" id="KW-1185">Reference proteome</keyword>